<dbReference type="PROSITE" id="PS50009">
    <property type="entry name" value="RASGEF_CAT"/>
    <property type="match status" value="1"/>
</dbReference>
<dbReference type="SMART" id="SM00229">
    <property type="entry name" value="RasGEFN"/>
    <property type="match status" value="1"/>
</dbReference>
<dbReference type="GO" id="GO:0046982">
    <property type="term" value="F:protein heterodimerization activity"/>
    <property type="evidence" value="ECO:0007669"/>
    <property type="project" value="InterPro"/>
</dbReference>
<dbReference type="Pfam" id="PF00618">
    <property type="entry name" value="RasGEF_N"/>
    <property type="match status" value="1"/>
</dbReference>
<dbReference type="Gene3D" id="1.10.840.10">
    <property type="entry name" value="Ras guanine-nucleotide exchange factors catalytic domain"/>
    <property type="match status" value="1"/>
</dbReference>
<dbReference type="AlphaFoldDB" id="A0A8J1XY38"/>
<dbReference type="GO" id="GO:0005886">
    <property type="term" value="C:plasma membrane"/>
    <property type="evidence" value="ECO:0007669"/>
    <property type="project" value="TreeGrafter"/>
</dbReference>
<dbReference type="Proteomes" id="UP000749559">
    <property type="component" value="Unassembled WGS sequence"/>
</dbReference>
<comment type="caution">
    <text evidence="2">The sequence shown here is derived from an EMBL/GenBank/DDBJ whole genome shotgun (WGS) entry which is preliminary data.</text>
</comment>
<dbReference type="OrthoDB" id="546434at2759"/>
<evidence type="ECO:0000313" key="3">
    <source>
        <dbReference type="Proteomes" id="UP000749559"/>
    </source>
</evidence>
<organism evidence="2 3">
    <name type="scientific">Owenia fusiformis</name>
    <name type="common">Polychaete worm</name>
    <dbReference type="NCBI Taxonomy" id="6347"/>
    <lineage>
        <taxon>Eukaryota</taxon>
        <taxon>Metazoa</taxon>
        <taxon>Spiralia</taxon>
        <taxon>Lophotrochozoa</taxon>
        <taxon>Annelida</taxon>
        <taxon>Polychaeta</taxon>
        <taxon>Sedentaria</taxon>
        <taxon>Canalipalpata</taxon>
        <taxon>Sabellida</taxon>
        <taxon>Oweniida</taxon>
        <taxon>Oweniidae</taxon>
        <taxon>Owenia</taxon>
    </lineage>
</organism>
<dbReference type="InterPro" id="IPR055251">
    <property type="entry name" value="SOS1_NGEF_PH"/>
</dbReference>
<feature type="compositionally biased region" description="Low complexity" evidence="1">
    <location>
        <begin position="647"/>
        <end position="660"/>
    </location>
</feature>
<gene>
    <name evidence="2" type="ORF">OFUS_LOCUS16061</name>
</gene>
<dbReference type="CDD" id="cd00155">
    <property type="entry name" value="RasGEF"/>
    <property type="match status" value="1"/>
</dbReference>
<reference evidence="2" key="1">
    <citation type="submission" date="2022-03" db="EMBL/GenBank/DDBJ databases">
        <authorList>
            <person name="Martin C."/>
        </authorList>
    </citation>
    <scope>NUCLEOTIDE SEQUENCE</scope>
</reference>
<dbReference type="InterPro" id="IPR001849">
    <property type="entry name" value="PH_domain"/>
</dbReference>
<dbReference type="GO" id="GO:0005085">
    <property type="term" value="F:guanyl-nucleotide exchange factor activity"/>
    <property type="evidence" value="ECO:0007669"/>
    <property type="project" value="InterPro"/>
</dbReference>
<evidence type="ECO:0000313" key="2">
    <source>
        <dbReference type="EMBL" id="CAH1790907.1"/>
    </source>
</evidence>
<feature type="region of interest" description="Disordered" evidence="1">
    <location>
        <begin position="638"/>
        <end position="661"/>
    </location>
</feature>
<dbReference type="Gene3D" id="1.10.20.10">
    <property type="entry name" value="Histone, subunit A"/>
    <property type="match status" value="1"/>
</dbReference>
<dbReference type="Gene3D" id="1.20.900.10">
    <property type="entry name" value="Dbl homology (DH) domain"/>
    <property type="match status" value="1"/>
</dbReference>
<dbReference type="SMART" id="SM00147">
    <property type="entry name" value="RasGEF"/>
    <property type="match status" value="1"/>
</dbReference>
<dbReference type="Pfam" id="PF22697">
    <property type="entry name" value="SOS1_NGEF_PH"/>
    <property type="match status" value="1"/>
</dbReference>
<dbReference type="Gene3D" id="2.30.29.30">
    <property type="entry name" value="Pleckstrin-homology domain (PH domain)/Phosphotyrosine-binding domain (PTB)"/>
    <property type="match status" value="1"/>
</dbReference>
<dbReference type="PROSITE" id="PS50010">
    <property type="entry name" value="DH_2"/>
    <property type="match status" value="1"/>
</dbReference>
<dbReference type="SUPFAM" id="SSF48065">
    <property type="entry name" value="DBL homology domain (DH-domain)"/>
    <property type="match status" value="1"/>
</dbReference>
<dbReference type="InterPro" id="IPR000651">
    <property type="entry name" value="Ras-like_Gua-exchang_fac_N"/>
</dbReference>
<keyword evidence="3" id="KW-1185">Reference proteome</keyword>
<dbReference type="Pfam" id="PF00617">
    <property type="entry name" value="RasGEF"/>
    <property type="match status" value="1"/>
</dbReference>
<proteinExistence type="predicted"/>
<dbReference type="PANTHER" id="PTHR23113:SF363">
    <property type="entry name" value="PROTEIN SON OF SEVENLESS"/>
    <property type="match status" value="1"/>
</dbReference>
<dbReference type="SMART" id="SM00325">
    <property type="entry name" value="RhoGEF"/>
    <property type="match status" value="1"/>
</dbReference>
<dbReference type="Pfam" id="PF00621">
    <property type="entry name" value="RhoGEF"/>
    <property type="match status" value="1"/>
</dbReference>
<dbReference type="GO" id="GO:0007265">
    <property type="term" value="P:Ras protein signal transduction"/>
    <property type="evidence" value="ECO:0007669"/>
    <property type="project" value="TreeGrafter"/>
</dbReference>
<dbReference type="CDD" id="cd22915">
    <property type="entry name" value="HFD_SOS1_rpt2"/>
    <property type="match status" value="1"/>
</dbReference>
<sequence>MEVKESHLKRSLFFIEALQKVQRQVHPNLHARKDALEYIDSLIQQLLNMLCQSQPHTVTDVEDCVKKTFPHPIDKWAIGDANTALEKGKKKSPLVLPVEKLHPILVKEVLGYKVDFQVSLYIVAVLEYIAADIFKLAGNYVRNIKHSEITSQDIKVAMCADKVLMDMFFQDDEVSFSVEEEPVKQGSLKYEDIVKDLILEETQHVRDLNMIIKVFRDPFEKLFPKSGDLDAIFSNIFEVYEFSTKLLSSLEDVVEATEENSVPLIGGIFEELAENAEFVVYERYAEDLMKPHGRERLNILLQRKDLKETLDNTGNGFRDAVKYVLPKSLLGPIYHCLHILDVIKTLQSTSPTEEDQESLEQASGLLHQTKLKLDIICKDTLPKRKPGETSLRCYGRMGRQAALNKMNDLQKSIDGWEGKDIAQSSNEFVMDGVVSKYAGKRLTERHVFLFDGLLILCKQNLRRSSVTGPVGEYRLKDKFHLRKLTINDKDDTPEVKNAFEIQLKDQPSMTLVAKSIDEKNNWMWALVSLQKRSFLERMLDSRLLAEEKAQPLRLPSPEHYRFAEEDSEDNIVIDSTSPIGESPVIKGGTLLKLVERLTYHMYADPKFVRTFLTTYRSFCKPQELLKLLMERFEIPDPVLPEEESDSNEASSPTSPSANPANREDLKRFRKEYCKPVQFRVLNVLRHWVDHHYYDYERDESLLTNLEDFLEAVKGKAMRKWVESITKVIQRRKQAKTEPKDIVYEKELPPIEWHIARTPDQFDLMQLHPIEIARQVTLLEFDLYRAVKPSELVGSTEKKDKRESAPNLHKMIHFSTMFTFWLEKCIVEAENFEERVAVMSRIIEIMIMFQENNNFSGVLEVVSAMNSAPIHRLEHTRLELPTKLSKALEEACELNSDHLRKYIEKLRSINPPCVPFLGMYLTNILHIEEGNPDILPNKEGIINFSKRRKVAEITGEIQQYQNQPYCLSLEADIRGIKREGEFIKWPPEFVVATQQLVPDTEI</sequence>
<dbReference type="InterPro" id="IPR035899">
    <property type="entry name" value="DBL_dom_sf"/>
</dbReference>
<dbReference type="CDD" id="cd01261">
    <property type="entry name" value="PH_SOS"/>
    <property type="match status" value="1"/>
</dbReference>
<dbReference type="FunFam" id="1.10.20.10:FF:000029">
    <property type="entry name" value="son of sevenless homolog 1 isoform X1"/>
    <property type="match status" value="1"/>
</dbReference>
<dbReference type="EMBL" id="CAIIXF020000008">
    <property type="protein sequence ID" value="CAH1790907.1"/>
    <property type="molecule type" value="Genomic_DNA"/>
</dbReference>
<dbReference type="PROSITE" id="PS50003">
    <property type="entry name" value="PH_DOMAIN"/>
    <property type="match status" value="1"/>
</dbReference>
<dbReference type="InterPro" id="IPR000219">
    <property type="entry name" value="DH_dom"/>
</dbReference>
<accession>A0A8J1XY38</accession>
<protein>
    <submittedName>
        <fullName evidence="2">Uncharacterized protein</fullName>
    </submittedName>
</protein>
<dbReference type="SMART" id="SM00233">
    <property type="entry name" value="PH"/>
    <property type="match status" value="1"/>
</dbReference>
<dbReference type="Gene3D" id="6.10.250.3060">
    <property type="match status" value="1"/>
</dbReference>
<name>A0A8J1XY38_OWEFU</name>
<dbReference type="SUPFAM" id="SSF48366">
    <property type="entry name" value="Ras GEF"/>
    <property type="match status" value="1"/>
</dbReference>
<dbReference type="InterPro" id="IPR023578">
    <property type="entry name" value="Ras_GEF_dom_sf"/>
</dbReference>
<dbReference type="PROSITE" id="PS50212">
    <property type="entry name" value="RASGEF_NTER"/>
    <property type="match status" value="1"/>
</dbReference>
<dbReference type="CDD" id="cd06224">
    <property type="entry name" value="REM"/>
    <property type="match status" value="1"/>
</dbReference>
<dbReference type="Gene3D" id="1.20.870.10">
    <property type="entry name" value="Son of sevenless (SoS) protein Chain: S domain 1"/>
    <property type="match status" value="1"/>
</dbReference>
<dbReference type="PANTHER" id="PTHR23113">
    <property type="entry name" value="GUANINE NUCLEOTIDE EXCHANGE FACTOR"/>
    <property type="match status" value="1"/>
</dbReference>
<dbReference type="CDD" id="cd22914">
    <property type="entry name" value="HFD_SOS1_rpt1"/>
    <property type="match status" value="1"/>
</dbReference>
<dbReference type="InterPro" id="IPR019804">
    <property type="entry name" value="Ras_G-nucl-exch_fac_CS"/>
</dbReference>
<dbReference type="SUPFAM" id="SSF47113">
    <property type="entry name" value="Histone-fold"/>
    <property type="match status" value="1"/>
</dbReference>
<dbReference type="InterPro" id="IPR036964">
    <property type="entry name" value="RASGEF_cat_dom_sf"/>
</dbReference>
<dbReference type="InterPro" id="IPR011993">
    <property type="entry name" value="PH-like_dom_sf"/>
</dbReference>
<dbReference type="InterPro" id="IPR008937">
    <property type="entry name" value="Ras-like_GEF"/>
</dbReference>
<dbReference type="SUPFAM" id="SSF50729">
    <property type="entry name" value="PH domain-like"/>
    <property type="match status" value="1"/>
</dbReference>
<dbReference type="InterPro" id="IPR009072">
    <property type="entry name" value="Histone-fold"/>
</dbReference>
<evidence type="ECO:0000256" key="1">
    <source>
        <dbReference type="SAM" id="MobiDB-lite"/>
    </source>
</evidence>
<dbReference type="InterPro" id="IPR001895">
    <property type="entry name" value="RASGEF_cat_dom"/>
</dbReference>
<dbReference type="PROSITE" id="PS00720">
    <property type="entry name" value="RASGEF"/>
    <property type="match status" value="1"/>
</dbReference>